<feature type="domain" description="HTH marR-type" evidence="4">
    <location>
        <begin position="3"/>
        <end position="143"/>
    </location>
</feature>
<dbReference type="InterPro" id="IPR036388">
    <property type="entry name" value="WH-like_DNA-bd_sf"/>
</dbReference>
<dbReference type="InterPro" id="IPR036390">
    <property type="entry name" value="WH_DNA-bd_sf"/>
</dbReference>
<sequence>MADQNSTELLFQLIPLLDKKFVRPVSFQMKPLLSPLQIHVLTVLTAKKATMTELAAEIVISKQQLTPIIDKLFTEGLVQREDDEADRRMIRISITDAGLKLLKSIKEKALSILSDKLEHLNRQDLSCLSGALTDLHRLVNKLP</sequence>
<dbReference type="STRING" id="146817.SAMN04488502_10422"/>
<dbReference type="AlphaFoldDB" id="A0A1G9SI75"/>
<dbReference type="PANTHER" id="PTHR42756:SF1">
    <property type="entry name" value="TRANSCRIPTIONAL REPRESSOR OF EMRAB OPERON"/>
    <property type="match status" value="1"/>
</dbReference>
<organism evidence="5 6">
    <name type="scientific">Dendrosporobacter quercicolus</name>
    <dbReference type="NCBI Taxonomy" id="146817"/>
    <lineage>
        <taxon>Bacteria</taxon>
        <taxon>Bacillati</taxon>
        <taxon>Bacillota</taxon>
        <taxon>Negativicutes</taxon>
        <taxon>Selenomonadales</taxon>
        <taxon>Sporomusaceae</taxon>
        <taxon>Dendrosporobacter</taxon>
    </lineage>
</organism>
<evidence type="ECO:0000256" key="2">
    <source>
        <dbReference type="ARBA" id="ARBA00023125"/>
    </source>
</evidence>
<dbReference type="RefSeq" id="WP_092071989.1">
    <property type="nucleotide sequence ID" value="NZ_FNHB01000004.1"/>
</dbReference>
<name>A0A1G9SI75_9FIRM</name>
<dbReference type="EMBL" id="FNHB01000004">
    <property type="protein sequence ID" value="SDM35102.1"/>
    <property type="molecule type" value="Genomic_DNA"/>
</dbReference>
<dbReference type="GO" id="GO:0003700">
    <property type="term" value="F:DNA-binding transcription factor activity"/>
    <property type="evidence" value="ECO:0007669"/>
    <property type="project" value="InterPro"/>
</dbReference>
<evidence type="ECO:0000256" key="3">
    <source>
        <dbReference type="ARBA" id="ARBA00023163"/>
    </source>
</evidence>
<reference evidence="5 6" key="1">
    <citation type="submission" date="2016-10" db="EMBL/GenBank/DDBJ databases">
        <authorList>
            <person name="de Groot N.N."/>
        </authorList>
    </citation>
    <scope>NUCLEOTIDE SEQUENCE [LARGE SCALE GENOMIC DNA]</scope>
    <source>
        <strain evidence="5 6">DSM 1736</strain>
    </source>
</reference>
<accession>A0A1G9SI75</accession>
<dbReference type="Gene3D" id="1.10.10.10">
    <property type="entry name" value="Winged helix-like DNA-binding domain superfamily/Winged helix DNA-binding domain"/>
    <property type="match status" value="1"/>
</dbReference>
<dbReference type="PRINTS" id="PR00598">
    <property type="entry name" value="HTHMARR"/>
</dbReference>
<keyword evidence="1" id="KW-0805">Transcription regulation</keyword>
<dbReference type="Pfam" id="PF12802">
    <property type="entry name" value="MarR_2"/>
    <property type="match status" value="1"/>
</dbReference>
<proteinExistence type="predicted"/>
<evidence type="ECO:0000259" key="4">
    <source>
        <dbReference type="PROSITE" id="PS50995"/>
    </source>
</evidence>
<dbReference type="GO" id="GO:0003677">
    <property type="term" value="F:DNA binding"/>
    <property type="evidence" value="ECO:0007669"/>
    <property type="project" value="UniProtKB-KW"/>
</dbReference>
<dbReference type="OrthoDB" id="1681433at2"/>
<keyword evidence="2 5" id="KW-0238">DNA-binding</keyword>
<gene>
    <name evidence="5" type="ORF">SAMN04488502_10422</name>
</gene>
<dbReference type="Proteomes" id="UP000214880">
    <property type="component" value="Unassembled WGS sequence"/>
</dbReference>
<dbReference type="SUPFAM" id="SSF46785">
    <property type="entry name" value="Winged helix' DNA-binding domain"/>
    <property type="match status" value="1"/>
</dbReference>
<dbReference type="PROSITE" id="PS50995">
    <property type="entry name" value="HTH_MARR_2"/>
    <property type="match status" value="1"/>
</dbReference>
<dbReference type="SMART" id="SM00347">
    <property type="entry name" value="HTH_MARR"/>
    <property type="match status" value="1"/>
</dbReference>
<evidence type="ECO:0000313" key="5">
    <source>
        <dbReference type="EMBL" id="SDM35102.1"/>
    </source>
</evidence>
<evidence type="ECO:0000256" key="1">
    <source>
        <dbReference type="ARBA" id="ARBA00023015"/>
    </source>
</evidence>
<evidence type="ECO:0000313" key="6">
    <source>
        <dbReference type="Proteomes" id="UP000214880"/>
    </source>
</evidence>
<keyword evidence="3" id="KW-0804">Transcription</keyword>
<protein>
    <submittedName>
        <fullName evidence="5">DNA-binding transcriptional regulator, MarR family</fullName>
    </submittedName>
</protein>
<keyword evidence="6" id="KW-1185">Reference proteome</keyword>
<dbReference type="PANTHER" id="PTHR42756">
    <property type="entry name" value="TRANSCRIPTIONAL REGULATOR, MARR"/>
    <property type="match status" value="1"/>
</dbReference>
<dbReference type="InterPro" id="IPR000835">
    <property type="entry name" value="HTH_MarR-typ"/>
</dbReference>